<reference evidence="1" key="1">
    <citation type="submission" date="2020-11" db="EMBL/GenBank/DDBJ databases">
        <authorList>
            <consortium name="DOE Joint Genome Institute"/>
            <person name="Ahrendt S."/>
            <person name="Riley R."/>
            <person name="Andreopoulos W."/>
            <person name="LaButti K."/>
            <person name="Pangilinan J."/>
            <person name="Ruiz-duenas F.J."/>
            <person name="Barrasa J.M."/>
            <person name="Sanchez-Garcia M."/>
            <person name="Camarero S."/>
            <person name="Miyauchi S."/>
            <person name="Serrano A."/>
            <person name="Linde D."/>
            <person name="Babiker R."/>
            <person name="Drula E."/>
            <person name="Ayuso-Fernandez I."/>
            <person name="Pacheco R."/>
            <person name="Padilla G."/>
            <person name="Ferreira P."/>
            <person name="Barriuso J."/>
            <person name="Kellner H."/>
            <person name="Castanera R."/>
            <person name="Alfaro M."/>
            <person name="Ramirez L."/>
            <person name="Pisabarro A.G."/>
            <person name="Kuo A."/>
            <person name="Tritt A."/>
            <person name="Lipzen A."/>
            <person name="He G."/>
            <person name="Yan M."/>
            <person name="Ng V."/>
            <person name="Cullen D."/>
            <person name="Martin F."/>
            <person name="Rosso M.-N."/>
            <person name="Henrissat B."/>
            <person name="Hibbett D."/>
            <person name="Martinez A.T."/>
            <person name="Grigoriev I.V."/>
        </authorList>
    </citation>
    <scope>NUCLEOTIDE SEQUENCE</scope>
    <source>
        <strain evidence="1">AH 44721</strain>
    </source>
</reference>
<keyword evidence="2" id="KW-1185">Reference proteome</keyword>
<accession>A0A9P5NQL4</accession>
<sequence>MGPLFKLGTKVFTKKETEGLSLKKPRLHDKIPPNSQSTPLYTLLPPGAEVPHNKPVYKGHIPLRKSMIILKLKPDEESDSSSLVSTRSRVAPGLEKRQIVRRKLSPPQDYIPNGRVPQGLAKMLPASKPSAPPSKIKEVARPIRCYSRREEESDDSGSFYSINGATVYNEDIFEADGLDPIYDEFPSPPPETHRRCPSLRDVIKPVNQFDIPPGMQKELDLLPPNTTTSHYHFQASKERKKEMTQVKVERERIFREREAQLLFHASPYKELPRLPARDPVMQSAPLRVDRRRGGAMIPQPPIAPQNKVNRNVSNPVLASRINHSTCAEQIPRFNLGPSARLRDGPTTRRRVVEQSVPSSRPADYASATTAYLAPASLKFDEHSSSNAVTHRKLKNDSHCSYRYCYGTFTMHPETS</sequence>
<dbReference type="Proteomes" id="UP000724874">
    <property type="component" value="Unassembled WGS sequence"/>
</dbReference>
<name>A0A9P5NQL4_GYMJU</name>
<proteinExistence type="predicted"/>
<protein>
    <submittedName>
        <fullName evidence="1">Uncharacterized protein</fullName>
    </submittedName>
</protein>
<comment type="caution">
    <text evidence="1">The sequence shown here is derived from an EMBL/GenBank/DDBJ whole genome shotgun (WGS) entry which is preliminary data.</text>
</comment>
<evidence type="ECO:0000313" key="1">
    <source>
        <dbReference type="EMBL" id="KAF8902954.1"/>
    </source>
</evidence>
<dbReference type="EMBL" id="JADNYJ010000033">
    <property type="protein sequence ID" value="KAF8902954.1"/>
    <property type="molecule type" value="Genomic_DNA"/>
</dbReference>
<dbReference type="OrthoDB" id="10679376at2759"/>
<dbReference type="AlphaFoldDB" id="A0A9P5NQL4"/>
<organism evidence="1 2">
    <name type="scientific">Gymnopilus junonius</name>
    <name type="common">Spectacular rustgill mushroom</name>
    <name type="synonym">Gymnopilus spectabilis subsp. junonius</name>
    <dbReference type="NCBI Taxonomy" id="109634"/>
    <lineage>
        <taxon>Eukaryota</taxon>
        <taxon>Fungi</taxon>
        <taxon>Dikarya</taxon>
        <taxon>Basidiomycota</taxon>
        <taxon>Agaricomycotina</taxon>
        <taxon>Agaricomycetes</taxon>
        <taxon>Agaricomycetidae</taxon>
        <taxon>Agaricales</taxon>
        <taxon>Agaricineae</taxon>
        <taxon>Hymenogastraceae</taxon>
        <taxon>Gymnopilus</taxon>
    </lineage>
</organism>
<gene>
    <name evidence="1" type="ORF">CPB84DRAFT_823904</name>
</gene>
<evidence type="ECO:0000313" key="2">
    <source>
        <dbReference type="Proteomes" id="UP000724874"/>
    </source>
</evidence>